<feature type="transmembrane region" description="Helical" evidence="7">
    <location>
        <begin position="129"/>
        <end position="147"/>
    </location>
</feature>
<dbReference type="PANTHER" id="PTHR33048:SF166">
    <property type="entry name" value="PTH11-LIKE INTEGRAL MEMBRANE PROTEIN"/>
    <property type="match status" value="1"/>
</dbReference>
<keyword evidence="3 7" id="KW-1133">Transmembrane helix</keyword>
<dbReference type="OrthoDB" id="2988756at2759"/>
<feature type="transmembrane region" description="Helical" evidence="7">
    <location>
        <begin position="6"/>
        <end position="29"/>
    </location>
</feature>
<comment type="subcellular location">
    <subcellularLocation>
        <location evidence="1">Membrane</location>
        <topology evidence="1">Multi-pass membrane protein</topology>
    </subcellularLocation>
</comment>
<feature type="compositionally biased region" description="Polar residues" evidence="6">
    <location>
        <begin position="310"/>
        <end position="324"/>
    </location>
</feature>
<keyword evidence="2 7" id="KW-0812">Transmembrane</keyword>
<dbReference type="PANTHER" id="PTHR33048">
    <property type="entry name" value="PTH11-LIKE INTEGRAL MEMBRANE PROTEIN (AFU_ORTHOLOGUE AFUA_5G11245)"/>
    <property type="match status" value="1"/>
</dbReference>
<evidence type="ECO:0000256" key="3">
    <source>
        <dbReference type="ARBA" id="ARBA00022989"/>
    </source>
</evidence>
<dbReference type="InterPro" id="IPR052337">
    <property type="entry name" value="SAT4-like"/>
</dbReference>
<sequence length="334" mass="37841">MSMDSMAAIVLVGVFGALSEALMLLRLIMRRCRGQHLILSDYLTIACISLVLARSAFATVILVWGNNHMDRHVGDLSSTEIYHRQVGSKLTVVNRLVYNVYLWLQKAVVLLLCQRILAGLPWPERMIRICWALLVASFAAVQITTFTDCRPLHLYWQVMPDPGPCIEAHTQLVTLISMNISTDTMLMLLPMPWLLRVKTSWMRRLQLVGLFAIGLLLIAIAIVRLPSFDDNTSQLNRNTWGSVEEFLAAFVANVPTLYTLRRRVEKSYPTYYSHGASEGRVHGSRQQPFNEGILVTNSVQLEYMVDGRQKSQGSDQNVVRQGSNEHLVGDERWQ</sequence>
<evidence type="ECO:0000313" key="9">
    <source>
        <dbReference type="EMBL" id="OGM49872.1"/>
    </source>
</evidence>
<accession>A0A1F8ADV8</accession>
<dbReference type="STRING" id="109264.A0A1F8ADV8"/>
<feature type="transmembrane region" description="Helical" evidence="7">
    <location>
        <begin position="207"/>
        <end position="227"/>
    </location>
</feature>
<comment type="similarity">
    <text evidence="5">Belongs to the SAT4 family.</text>
</comment>
<evidence type="ECO:0000259" key="8">
    <source>
        <dbReference type="Pfam" id="PF20684"/>
    </source>
</evidence>
<dbReference type="EMBL" id="LYCR01000006">
    <property type="protein sequence ID" value="OGM49872.1"/>
    <property type="molecule type" value="Genomic_DNA"/>
</dbReference>
<name>A0A1F8ADV8_9EURO</name>
<feature type="transmembrane region" description="Helical" evidence="7">
    <location>
        <begin position="41"/>
        <end position="64"/>
    </location>
</feature>
<evidence type="ECO:0000256" key="2">
    <source>
        <dbReference type="ARBA" id="ARBA00022692"/>
    </source>
</evidence>
<feature type="domain" description="Rhodopsin" evidence="8">
    <location>
        <begin position="25"/>
        <end position="262"/>
    </location>
</feature>
<gene>
    <name evidence="9" type="ORF">ABOM_001568</name>
</gene>
<proteinExistence type="inferred from homology"/>
<evidence type="ECO:0000256" key="4">
    <source>
        <dbReference type="ARBA" id="ARBA00023136"/>
    </source>
</evidence>
<dbReference type="InterPro" id="IPR049326">
    <property type="entry name" value="Rhodopsin_dom_fungi"/>
</dbReference>
<evidence type="ECO:0000256" key="6">
    <source>
        <dbReference type="SAM" id="MobiDB-lite"/>
    </source>
</evidence>
<comment type="caution">
    <text evidence="9">The sequence shown here is derived from an EMBL/GenBank/DDBJ whole genome shotgun (WGS) entry which is preliminary data.</text>
</comment>
<feature type="transmembrane region" description="Helical" evidence="7">
    <location>
        <begin position="239"/>
        <end position="260"/>
    </location>
</feature>
<dbReference type="Pfam" id="PF20684">
    <property type="entry name" value="Fung_rhodopsin"/>
    <property type="match status" value="1"/>
</dbReference>
<dbReference type="RefSeq" id="XP_022393589.1">
    <property type="nucleotide sequence ID" value="XM_022528698.1"/>
</dbReference>
<evidence type="ECO:0000256" key="7">
    <source>
        <dbReference type="SAM" id="Phobius"/>
    </source>
</evidence>
<keyword evidence="10" id="KW-1185">Reference proteome</keyword>
<evidence type="ECO:0000256" key="1">
    <source>
        <dbReference type="ARBA" id="ARBA00004141"/>
    </source>
</evidence>
<dbReference type="Proteomes" id="UP000179179">
    <property type="component" value="Unassembled WGS sequence"/>
</dbReference>
<dbReference type="GO" id="GO:0016020">
    <property type="term" value="C:membrane"/>
    <property type="evidence" value="ECO:0007669"/>
    <property type="project" value="UniProtKB-SubCell"/>
</dbReference>
<evidence type="ECO:0000256" key="5">
    <source>
        <dbReference type="ARBA" id="ARBA00038359"/>
    </source>
</evidence>
<evidence type="ECO:0000313" key="10">
    <source>
        <dbReference type="Proteomes" id="UP000179179"/>
    </source>
</evidence>
<protein>
    <recommendedName>
        <fullName evidence="8">Rhodopsin domain-containing protein</fullName>
    </recommendedName>
</protein>
<keyword evidence="4 7" id="KW-0472">Membrane</keyword>
<reference evidence="9 10" key="1">
    <citation type="journal article" date="2016" name="Genome Biol. Evol.">
        <title>Draft genome sequence of an aflatoxigenic Aspergillus species, A. bombycis.</title>
        <authorList>
            <person name="Moore G.G."/>
            <person name="Mack B.M."/>
            <person name="Beltz S.B."/>
            <person name="Gilbert M.K."/>
        </authorList>
    </citation>
    <scope>NUCLEOTIDE SEQUENCE [LARGE SCALE GENOMIC DNA]</scope>
    <source>
        <strain evidence="10">NRRL 26010</strain>
    </source>
</reference>
<dbReference type="AlphaFoldDB" id="A0A1F8ADV8"/>
<feature type="region of interest" description="Disordered" evidence="6">
    <location>
        <begin position="309"/>
        <end position="334"/>
    </location>
</feature>
<feature type="transmembrane region" description="Helical" evidence="7">
    <location>
        <begin position="172"/>
        <end position="195"/>
    </location>
</feature>
<dbReference type="GeneID" id="34444958"/>
<organism evidence="9 10">
    <name type="scientific">Aspergillus bombycis</name>
    <dbReference type="NCBI Taxonomy" id="109264"/>
    <lineage>
        <taxon>Eukaryota</taxon>
        <taxon>Fungi</taxon>
        <taxon>Dikarya</taxon>
        <taxon>Ascomycota</taxon>
        <taxon>Pezizomycotina</taxon>
        <taxon>Eurotiomycetes</taxon>
        <taxon>Eurotiomycetidae</taxon>
        <taxon>Eurotiales</taxon>
        <taxon>Aspergillaceae</taxon>
        <taxon>Aspergillus</taxon>
    </lineage>
</organism>